<gene>
    <name evidence="1" type="ORF">NDU88_007322</name>
</gene>
<name>A0AAV7VTH2_PLEWA</name>
<reference evidence="1" key="1">
    <citation type="journal article" date="2022" name="bioRxiv">
        <title>Sequencing and chromosome-scale assembly of the giantPleurodeles waltlgenome.</title>
        <authorList>
            <person name="Brown T."/>
            <person name="Elewa A."/>
            <person name="Iarovenko S."/>
            <person name="Subramanian E."/>
            <person name="Araus A.J."/>
            <person name="Petzold A."/>
            <person name="Susuki M."/>
            <person name="Suzuki K.-i.T."/>
            <person name="Hayashi T."/>
            <person name="Toyoda A."/>
            <person name="Oliveira C."/>
            <person name="Osipova E."/>
            <person name="Leigh N.D."/>
            <person name="Simon A."/>
            <person name="Yun M.H."/>
        </authorList>
    </citation>
    <scope>NUCLEOTIDE SEQUENCE</scope>
    <source>
        <strain evidence="1">20211129_DDA</strain>
        <tissue evidence="1">Liver</tissue>
    </source>
</reference>
<dbReference type="Proteomes" id="UP001066276">
    <property type="component" value="Chromosome 2_1"/>
</dbReference>
<sequence length="112" mass="11336">MPEPGPGDPRVVCGCPIRGGRPDRTAPPLIGGSVTALAPSGSHAATLLAAAASTSQPQTPGLAGRHGPIRHLDFVAPVAIGVRGPKRVDAGFRGVPRVPEPVGAPRVIFKVF</sequence>
<evidence type="ECO:0000313" key="1">
    <source>
        <dbReference type="EMBL" id="KAJ1203537.1"/>
    </source>
</evidence>
<proteinExistence type="predicted"/>
<protein>
    <submittedName>
        <fullName evidence="1">Uncharacterized protein</fullName>
    </submittedName>
</protein>
<keyword evidence="2" id="KW-1185">Reference proteome</keyword>
<accession>A0AAV7VTH2</accession>
<evidence type="ECO:0000313" key="2">
    <source>
        <dbReference type="Proteomes" id="UP001066276"/>
    </source>
</evidence>
<dbReference type="EMBL" id="JANPWB010000003">
    <property type="protein sequence ID" value="KAJ1203537.1"/>
    <property type="molecule type" value="Genomic_DNA"/>
</dbReference>
<dbReference type="AlphaFoldDB" id="A0AAV7VTH2"/>
<organism evidence="1 2">
    <name type="scientific">Pleurodeles waltl</name>
    <name type="common">Iberian ribbed newt</name>
    <dbReference type="NCBI Taxonomy" id="8319"/>
    <lineage>
        <taxon>Eukaryota</taxon>
        <taxon>Metazoa</taxon>
        <taxon>Chordata</taxon>
        <taxon>Craniata</taxon>
        <taxon>Vertebrata</taxon>
        <taxon>Euteleostomi</taxon>
        <taxon>Amphibia</taxon>
        <taxon>Batrachia</taxon>
        <taxon>Caudata</taxon>
        <taxon>Salamandroidea</taxon>
        <taxon>Salamandridae</taxon>
        <taxon>Pleurodelinae</taxon>
        <taxon>Pleurodeles</taxon>
    </lineage>
</organism>
<comment type="caution">
    <text evidence="1">The sequence shown here is derived from an EMBL/GenBank/DDBJ whole genome shotgun (WGS) entry which is preliminary data.</text>
</comment>